<comment type="caution">
    <text evidence="1">The sequence shown here is derived from an EMBL/GenBank/DDBJ whole genome shotgun (WGS) entry which is preliminary data.</text>
</comment>
<reference evidence="1" key="2">
    <citation type="journal article" date="2019" name="PLoS ONE">
        <title>Identification and characterization of putative Aeromonas spp. T3SS effectors.</title>
        <authorList>
            <person name="Rangel L.T."/>
            <person name="Marden J."/>
            <person name="Colston S."/>
            <person name="Setubal J.C."/>
            <person name="Graf J."/>
            <person name="Gogarten J.P."/>
        </authorList>
    </citation>
    <scope>NUCLEOTIDE SEQUENCE</scope>
    <source>
        <strain evidence="1">BAQ071013-135</strain>
    </source>
</reference>
<name>A0AAX2UNV1_AERVE</name>
<sequence>MAMTAQDLAQTLDCSLDQVEAAIERLKAGGLIEEVPEEKAQPIHPTHAIRFRDNWDGEGDIVHLFAFKVGDVWHEWESGEPLIEFEGDEVLAAWELS</sequence>
<protein>
    <recommendedName>
        <fullName evidence="3">Winged helix-turn-helix domain-containing protein</fullName>
    </recommendedName>
</protein>
<gene>
    <name evidence="1" type="ORF">CF123_17735</name>
</gene>
<proteinExistence type="predicted"/>
<evidence type="ECO:0008006" key="3">
    <source>
        <dbReference type="Google" id="ProtNLM"/>
    </source>
</evidence>
<dbReference type="Proteomes" id="UP000796104">
    <property type="component" value="Unassembled WGS sequence"/>
</dbReference>
<organism evidence="1 2">
    <name type="scientific">Aeromonas veronii</name>
    <dbReference type="NCBI Taxonomy" id="654"/>
    <lineage>
        <taxon>Bacteria</taxon>
        <taxon>Pseudomonadati</taxon>
        <taxon>Pseudomonadota</taxon>
        <taxon>Gammaproteobacteria</taxon>
        <taxon>Aeromonadales</taxon>
        <taxon>Aeromonadaceae</taxon>
        <taxon>Aeromonas</taxon>
    </lineage>
</organism>
<evidence type="ECO:0000313" key="2">
    <source>
        <dbReference type="Proteomes" id="UP000796104"/>
    </source>
</evidence>
<dbReference type="AlphaFoldDB" id="A0AAX2UNV1"/>
<dbReference type="EMBL" id="PDXJ01000025">
    <property type="protein sequence ID" value="TND51959.1"/>
    <property type="molecule type" value="Genomic_DNA"/>
</dbReference>
<reference evidence="1" key="1">
    <citation type="submission" date="2017-10" db="EMBL/GenBank/DDBJ databases">
        <authorList>
            <person name="Colston S.M."/>
            <person name="Graf J."/>
        </authorList>
    </citation>
    <scope>NUCLEOTIDE SEQUENCE</scope>
    <source>
        <strain evidence="1">BAQ071013-135</strain>
    </source>
</reference>
<accession>A0AAX2UNV1</accession>
<evidence type="ECO:0000313" key="1">
    <source>
        <dbReference type="EMBL" id="TND51959.1"/>
    </source>
</evidence>